<dbReference type="HOGENOM" id="CLU_2306753_0_0_1"/>
<comment type="caution">
    <text evidence="1">The sequence shown here is derived from an EMBL/GenBank/DDBJ whole genome shotgun (WGS) entry which is preliminary data.</text>
</comment>
<gene>
    <name evidence="1" type="ORF">X797_008481</name>
</gene>
<dbReference type="AlphaFoldDB" id="A0A0A1URA9"/>
<dbReference type="EMBL" id="JELW01000026">
    <property type="protein sequence ID" value="EXU98533.1"/>
    <property type="molecule type" value="Genomic_DNA"/>
</dbReference>
<proteinExistence type="predicted"/>
<sequence>MTTSVFRSIDSSSIQDDGWGAWTKVDSDVTCYKRTQRRRSVTNIRTSNYITRCEEIRQVYRSVKIVSLLNQDSHWYTRVCMAQVCSAKSKFPWLTHSSIL</sequence>
<protein>
    <submittedName>
        <fullName evidence="1">Uncharacterized protein</fullName>
    </submittedName>
</protein>
<organism evidence="1 2">
    <name type="scientific">Metarhizium robertsii</name>
    <dbReference type="NCBI Taxonomy" id="568076"/>
    <lineage>
        <taxon>Eukaryota</taxon>
        <taxon>Fungi</taxon>
        <taxon>Dikarya</taxon>
        <taxon>Ascomycota</taxon>
        <taxon>Pezizomycotina</taxon>
        <taxon>Sordariomycetes</taxon>
        <taxon>Hypocreomycetidae</taxon>
        <taxon>Hypocreales</taxon>
        <taxon>Clavicipitaceae</taxon>
        <taxon>Metarhizium</taxon>
    </lineage>
</organism>
<evidence type="ECO:0000313" key="2">
    <source>
        <dbReference type="Proteomes" id="UP000030151"/>
    </source>
</evidence>
<accession>A0A0A1URA9</accession>
<name>A0A0A1URA9_9HYPO</name>
<evidence type="ECO:0000313" key="1">
    <source>
        <dbReference type="EMBL" id="EXU98533.1"/>
    </source>
</evidence>
<dbReference type="Proteomes" id="UP000030151">
    <property type="component" value="Unassembled WGS sequence"/>
</dbReference>
<reference evidence="1 2" key="1">
    <citation type="submission" date="2014-02" db="EMBL/GenBank/DDBJ databases">
        <title>The genome sequence of the entomopathogenic fungus Metarhizium robertsii ARSEF 2575.</title>
        <authorList>
            <person name="Giuliano Garisto Donzelli B."/>
            <person name="Roe B.A."/>
            <person name="Macmil S.L."/>
            <person name="Krasnoff S.B."/>
            <person name="Gibson D.M."/>
        </authorList>
    </citation>
    <scope>NUCLEOTIDE SEQUENCE [LARGE SCALE GENOMIC DNA]</scope>
    <source>
        <strain evidence="1 2">ARSEF 2575</strain>
    </source>
</reference>